<evidence type="ECO:0000256" key="1">
    <source>
        <dbReference type="SAM" id="MobiDB-lite"/>
    </source>
</evidence>
<sequence length="150" mass="14815">MARSILIALLYGFTVCSAAPRKVVELNDIPKVQLSGDGVSTSFGGYHASAGLGGSLDGGPAGGLFAEAGTPDGTGASAGLGGSVGSKGVHFSQAGFGDGTASESDSLSSSSAGAGNHVSRPNKRPAEFYDNIFNIPISVLQAVNQLLGKS</sequence>
<dbReference type="EMBL" id="KK852631">
    <property type="protein sequence ID" value="KDR19840.1"/>
    <property type="molecule type" value="Genomic_DNA"/>
</dbReference>
<dbReference type="Proteomes" id="UP000027135">
    <property type="component" value="Unassembled WGS sequence"/>
</dbReference>
<evidence type="ECO:0000313" key="3">
    <source>
        <dbReference type="EMBL" id="KDR19840.1"/>
    </source>
</evidence>
<dbReference type="InParanoid" id="A0A067RHL5"/>
<name>A0A067RHL5_ZOONE</name>
<gene>
    <name evidence="3" type="ORF">L798_05906</name>
</gene>
<dbReference type="AlphaFoldDB" id="A0A067RHL5"/>
<organism evidence="3 4">
    <name type="scientific">Zootermopsis nevadensis</name>
    <name type="common">Dampwood termite</name>
    <dbReference type="NCBI Taxonomy" id="136037"/>
    <lineage>
        <taxon>Eukaryota</taxon>
        <taxon>Metazoa</taxon>
        <taxon>Ecdysozoa</taxon>
        <taxon>Arthropoda</taxon>
        <taxon>Hexapoda</taxon>
        <taxon>Insecta</taxon>
        <taxon>Pterygota</taxon>
        <taxon>Neoptera</taxon>
        <taxon>Polyneoptera</taxon>
        <taxon>Dictyoptera</taxon>
        <taxon>Blattodea</taxon>
        <taxon>Blattoidea</taxon>
        <taxon>Termitoidae</taxon>
        <taxon>Termopsidae</taxon>
        <taxon>Zootermopsis</taxon>
    </lineage>
</organism>
<accession>A0A067RHL5</accession>
<feature type="chain" id="PRO_5001648166" evidence="2">
    <location>
        <begin position="19"/>
        <end position="150"/>
    </location>
</feature>
<feature type="signal peptide" evidence="2">
    <location>
        <begin position="1"/>
        <end position="18"/>
    </location>
</feature>
<protein>
    <submittedName>
        <fullName evidence="3">Uncharacterized protein</fullName>
    </submittedName>
</protein>
<reference evidence="3 4" key="1">
    <citation type="journal article" date="2014" name="Nat. Commun.">
        <title>Molecular traces of alternative social organization in a termite genome.</title>
        <authorList>
            <person name="Terrapon N."/>
            <person name="Li C."/>
            <person name="Robertson H.M."/>
            <person name="Ji L."/>
            <person name="Meng X."/>
            <person name="Booth W."/>
            <person name="Chen Z."/>
            <person name="Childers C.P."/>
            <person name="Glastad K.M."/>
            <person name="Gokhale K."/>
            <person name="Gowin J."/>
            <person name="Gronenberg W."/>
            <person name="Hermansen R.A."/>
            <person name="Hu H."/>
            <person name="Hunt B.G."/>
            <person name="Huylmans A.K."/>
            <person name="Khalil S.M."/>
            <person name="Mitchell R.D."/>
            <person name="Munoz-Torres M.C."/>
            <person name="Mustard J.A."/>
            <person name="Pan H."/>
            <person name="Reese J.T."/>
            <person name="Scharf M.E."/>
            <person name="Sun F."/>
            <person name="Vogel H."/>
            <person name="Xiao J."/>
            <person name="Yang W."/>
            <person name="Yang Z."/>
            <person name="Yang Z."/>
            <person name="Zhou J."/>
            <person name="Zhu J."/>
            <person name="Brent C.S."/>
            <person name="Elsik C.G."/>
            <person name="Goodisman M.A."/>
            <person name="Liberles D.A."/>
            <person name="Roe R.M."/>
            <person name="Vargo E.L."/>
            <person name="Vilcinskas A."/>
            <person name="Wang J."/>
            <person name="Bornberg-Bauer E."/>
            <person name="Korb J."/>
            <person name="Zhang G."/>
            <person name="Liebig J."/>
        </authorList>
    </citation>
    <scope>NUCLEOTIDE SEQUENCE [LARGE SCALE GENOMIC DNA]</scope>
    <source>
        <tissue evidence="3">Whole organism</tissue>
    </source>
</reference>
<evidence type="ECO:0000313" key="4">
    <source>
        <dbReference type="Proteomes" id="UP000027135"/>
    </source>
</evidence>
<dbReference type="STRING" id="136037.A0A067RHL5"/>
<keyword evidence="2" id="KW-0732">Signal</keyword>
<feature type="compositionally biased region" description="Low complexity" evidence="1">
    <location>
        <begin position="99"/>
        <end position="115"/>
    </location>
</feature>
<feature type="region of interest" description="Disordered" evidence="1">
    <location>
        <begin position="95"/>
        <end position="121"/>
    </location>
</feature>
<proteinExistence type="predicted"/>
<evidence type="ECO:0000256" key="2">
    <source>
        <dbReference type="SAM" id="SignalP"/>
    </source>
</evidence>
<keyword evidence="4" id="KW-1185">Reference proteome</keyword>